<feature type="region of interest" description="Disordered" evidence="4">
    <location>
        <begin position="180"/>
        <end position="199"/>
    </location>
</feature>
<dbReference type="EMBL" id="AP027734">
    <property type="protein sequence ID" value="BDZ54881.1"/>
    <property type="molecule type" value="Genomic_DNA"/>
</dbReference>
<keyword evidence="3" id="KW-0804">Transcription</keyword>
<feature type="domain" description="HTH luxR-type" evidence="5">
    <location>
        <begin position="256"/>
        <end position="321"/>
    </location>
</feature>
<protein>
    <recommendedName>
        <fullName evidence="5">HTH luxR-type domain-containing protein</fullName>
    </recommendedName>
</protein>
<dbReference type="InterPro" id="IPR016032">
    <property type="entry name" value="Sig_transdc_resp-reg_C-effctor"/>
</dbReference>
<dbReference type="Proteomes" id="UP001321477">
    <property type="component" value="Chromosome"/>
</dbReference>
<evidence type="ECO:0000256" key="2">
    <source>
        <dbReference type="ARBA" id="ARBA00023125"/>
    </source>
</evidence>
<dbReference type="SMART" id="SM00421">
    <property type="entry name" value="HTH_LUXR"/>
    <property type="match status" value="1"/>
</dbReference>
<evidence type="ECO:0000313" key="6">
    <source>
        <dbReference type="EMBL" id="BDZ54881.1"/>
    </source>
</evidence>
<name>A0ABN6YCI8_9MICO</name>
<evidence type="ECO:0000256" key="4">
    <source>
        <dbReference type="SAM" id="MobiDB-lite"/>
    </source>
</evidence>
<dbReference type="PANTHER" id="PTHR44688:SF16">
    <property type="entry name" value="DNA-BINDING TRANSCRIPTIONAL ACTIVATOR DEVR_DOSR"/>
    <property type="match status" value="1"/>
</dbReference>
<proteinExistence type="predicted"/>
<evidence type="ECO:0000259" key="5">
    <source>
        <dbReference type="PROSITE" id="PS50043"/>
    </source>
</evidence>
<dbReference type="PRINTS" id="PR00038">
    <property type="entry name" value="HTHLUXR"/>
</dbReference>
<dbReference type="PANTHER" id="PTHR44688">
    <property type="entry name" value="DNA-BINDING TRANSCRIPTIONAL ACTIVATOR DEVR_DOSR"/>
    <property type="match status" value="1"/>
</dbReference>
<dbReference type="InterPro" id="IPR036388">
    <property type="entry name" value="WH-like_DNA-bd_sf"/>
</dbReference>
<dbReference type="CDD" id="cd06170">
    <property type="entry name" value="LuxR_C_like"/>
    <property type="match status" value="1"/>
</dbReference>
<dbReference type="Gene3D" id="1.10.10.10">
    <property type="entry name" value="Winged helix-like DNA-binding domain superfamily/Winged helix DNA-binding domain"/>
    <property type="match status" value="1"/>
</dbReference>
<keyword evidence="1" id="KW-0805">Transcription regulation</keyword>
<evidence type="ECO:0000313" key="7">
    <source>
        <dbReference type="Proteomes" id="UP001321477"/>
    </source>
</evidence>
<evidence type="ECO:0000256" key="3">
    <source>
        <dbReference type="ARBA" id="ARBA00023163"/>
    </source>
</evidence>
<dbReference type="InterPro" id="IPR000792">
    <property type="entry name" value="Tscrpt_reg_LuxR_C"/>
</dbReference>
<accession>A0ABN6YCI8</accession>
<evidence type="ECO:0000256" key="1">
    <source>
        <dbReference type="ARBA" id="ARBA00023015"/>
    </source>
</evidence>
<sequence length="338" mass="37721">MIRSAARRVSDAPIPLSTAQLMRRHLLGIRNALPYDAAQVLVFDRSMDRHRQMASVGYPLEVARVMAEEFPKNWPVPVWSPVLEGDDLPPTISAERDHPGSFRHSHIFLEHLRPAGYHDGLTLELNHRGRYVGLANFSSFEPDFYTLDLRRRSLAFASLLGHALNATALDLEAVPASARASVLDEQRGTRPLAGREPSSLTDRDDFFAAITPLFESPQSEVAFLWNIDRNWSRIVVRRQSEDTHPGVRSLVVMEESIDRPFGLTPTEIRVLTRLVTGSSNDEIAGSMDVGVRTVHTHISGILAKLNCARRAQAVASAIRNGLFRPEQVPEASLEHLLH</sequence>
<keyword evidence="2" id="KW-0238">DNA-binding</keyword>
<dbReference type="SUPFAM" id="SSF55781">
    <property type="entry name" value="GAF domain-like"/>
    <property type="match status" value="1"/>
</dbReference>
<dbReference type="Pfam" id="PF00196">
    <property type="entry name" value="GerE"/>
    <property type="match status" value="1"/>
</dbReference>
<dbReference type="PROSITE" id="PS50043">
    <property type="entry name" value="HTH_LUXR_2"/>
    <property type="match status" value="1"/>
</dbReference>
<reference evidence="7" key="1">
    <citation type="journal article" date="2019" name="Int. J. Syst. Evol. Microbiol.">
        <title>The Global Catalogue of Microorganisms (GCM) 10K type strain sequencing project: providing services to taxonomists for standard genome sequencing and annotation.</title>
        <authorList>
            <consortium name="The Broad Institute Genomics Platform"/>
            <consortium name="The Broad Institute Genome Sequencing Center for Infectious Disease"/>
            <person name="Wu L."/>
            <person name="Ma J."/>
        </authorList>
    </citation>
    <scope>NUCLEOTIDE SEQUENCE [LARGE SCALE GENOMIC DNA]</scope>
    <source>
        <strain evidence="7">NBRC 109019</strain>
    </source>
</reference>
<keyword evidence="7" id="KW-1185">Reference proteome</keyword>
<organism evidence="6 7">
    <name type="scientific">Agromyces marinus</name>
    <dbReference type="NCBI Taxonomy" id="1389020"/>
    <lineage>
        <taxon>Bacteria</taxon>
        <taxon>Bacillati</taxon>
        <taxon>Actinomycetota</taxon>
        <taxon>Actinomycetes</taxon>
        <taxon>Micrococcales</taxon>
        <taxon>Microbacteriaceae</taxon>
        <taxon>Agromyces</taxon>
    </lineage>
</organism>
<dbReference type="SUPFAM" id="SSF46894">
    <property type="entry name" value="C-terminal effector domain of the bipartite response regulators"/>
    <property type="match status" value="1"/>
</dbReference>
<gene>
    <name evidence="6" type="ORF">GCM10025870_19540</name>
</gene>